<dbReference type="PROSITE" id="PS50878">
    <property type="entry name" value="RT_POL"/>
    <property type="match status" value="1"/>
</dbReference>
<dbReference type="InterPro" id="IPR043502">
    <property type="entry name" value="DNA/RNA_pol_sf"/>
</dbReference>
<sequence>MRRHGEIIEDHGNYILHHIETRKINKRVTSTETQQLLEERKKLLEIRENSQERRNKIKEVSKKINESIRKIKRQKTLKKHIERTGGIKKAMKELNDKNEWMLKVKTKNRNHTSKRPEILKIATDYYRDLYHSKNLRLLIEEPNFIDLEPIPEILREETIKAIGYSTMFEKVFQNINFRDQSTTDELLKSTLPAIAPILTDLFNEILETETIPEDWTRSTIILIHKKGDKEEIGNYRPISLMSNIYKVFSRIILSRITRVLDENQPKEQAGFRSGYSTIDHIHVLRQIVQKYSEYNKFYYLGFVDFNKAFDTLEHEYIWDALHSQGIQGKYIRILRNIYSKSTARVKLDRTSEEFPIVRGVRQGDPISPKLFSAVLEKIFRNLEWNDYGLNVNGENLNHLRFADDLVLFSECPRTLQQMLQQLSDQSAKAGLTMNINKTKIMTNSSKSHNIVVNMQQIEYIDEYIYLGQLITTNKSMHKEIDRRIANTWKRNWSLSEIMKDMSIKVKRKVYNICILPCLTYGCQTWALTENLANKINICQNSMEKSVIGVNRRDKFRLREIKTRTQFKQAHSVYLTQKWRWTGHMLRESEDKWTKIITEWYPRDGNRSRGRQRKRWEDDLKKIAGPDWL</sequence>
<dbReference type="InterPro" id="IPR043128">
    <property type="entry name" value="Rev_trsase/Diguanyl_cyclase"/>
</dbReference>
<gene>
    <name evidence="2" type="ORF">EEDITHA_LOCUS17350</name>
</gene>
<protein>
    <recommendedName>
        <fullName evidence="1">Reverse transcriptase domain-containing protein</fullName>
    </recommendedName>
</protein>
<dbReference type="AlphaFoldDB" id="A0AAU9UTC5"/>
<dbReference type="InterPro" id="IPR000477">
    <property type="entry name" value="RT_dom"/>
</dbReference>
<feature type="domain" description="Reverse transcriptase" evidence="1">
    <location>
        <begin position="204"/>
        <end position="470"/>
    </location>
</feature>
<dbReference type="PANTHER" id="PTHR47027">
    <property type="entry name" value="REVERSE TRANSCRIPTASE DOMAIN-CONTAINING PROTEIN"/>
    <property type="match status" value="1"/>
</dbReference>
<evidence type="ECO:0000313" key="2">
    <source>
        <dbReference type="EMBL" id="CAH2102766.1"/>
    </source>
</evidence>
<dbReference type="CDD" id="cd01650">
    <property type="entry name" value="RT_nLTR_like"/>
    <property type="match status" value="1"/>
</dbReference>
<dbReference type="PANTHER" id="PTHR47027:SF20">
    <property type="entry name" value="REVERSE TRANSCRIPTASE-LIKE PROTEIN WITH RNA-DIRECTED DNA POLYMERASE DOMAIN"/>
    <property type="match status" value="1"/>
</dbReference>
<dbReference type="EMBL" id="CAKOGL010000025">
    <property type="protein sequence ID" value="CAH2102766.1"/>
    <property type="molecule type" value="Genomic_DNA"/>
</dbReference>
<dbReference type="GO" id="GO:0071897">
    <property type="term" value="P:DNA biosynthetic process"/>
    <property type="evidence" value="ECO:0007669"/>
    <property type="project" value="UniProtKB-ARBA"/>
</dbReference>
<dbReference type="Proteomes" id="UP001153954">
    <property type="component" value="Unassembled WGS sequence"/>
</dbReference>
<dbReference type="Pfam" id="PF00078">
    <property type="entry name" value="RVT_1"/>
    <property type="match status" value="1"/>
</dbReference>
<dbReference type="SUPFAM" id="SSF56672">
    <property type="entry name" value="DNA/RNA polymerases"/>
    <property type="match status" value="1"/>
</dbReference>
<reference evidence="2" key="1">
    <citation type="submission" date="2022-03" db="EMBL/GenBank/DDBJ databases">
        <authorList>
            <person name="Tunstrom K."/>
        </authorList>
    </citation>
    <scope>NUCLEOTIDE SEQUENCE</scope>
</reference>
<organism evidence="2 3">
    <name type="scientific">Euphydryas editha</name>
    <name type="common">Edith's checkerspot</name>
    <dbReference type="NCBI Taxonomy" id="104508"/>
    <lineage>
        <taxon>Eukaryota</taxon>
        <taxon>Metazoa</taxon>
        <taxon>Ecdysozoa</taxon>
        <taxon>Arthropoda</taxon>
        <taxon>Hexapoda</taxon>
        <taxon>Insecta</taxon>
        <taxon>Pterygota</taxon>
        <taxon>Neoptera</taxon>
        <taxon>Endopterygota</taxon>
        <taxon>Lepidoptera</taxon>
        <taxon>Glossata</taxon>
        <taxon>Ditrysia</taxon>
        <taxon>Papilionoidea</taxon>
        <taxon>Nymphalidae</taxon>
        <taxon>Nymphalinae</taxon>
        <taxon>Euphydryas</taxon>
    </lineage>
</organism>
<name>A0AAU9UTC5_EUPED</name>
<keyword evidence="3" id="KW-1185">Reference proteome</keyword>
<evidence type="ECO:0000259" key="1">
    <source>
        <dbReference type="PROSITE" id="PS50878"/>
    </source>
</evidence>
<evidence type="ECO:0000313" key="3">
    <source>
        <dbReference type="Proteomes" id="UP001153954"/>
    </source>
</evidence>
<accession>A0AAU9UTC5</accession>
<dbReference type="Gene3D" id="3.30.70.270">
    <property type="match status" value="1"/>
</dbReference>
<comment type="caution">
    <text evidence="2">The sequence shown here is derived from an EMBL/GenBank/DDBJ whole genome shotgun (WGS) entry which is preliminary data.</text>
</comment>
<proteinExistence type="predicted"/>